<dbReference type="InterPro" id="IPR036179">
    <property type="entry name" value="Ig-like_dom_sf"/>
</dbReference>
<feature type="compositionally biased region" description="Polar residues" evidence="6">
    <location>
        <begin position="201"/>
        <end position="210"/>
    </location>
</feature>
<keyword evidence="4" id="KW-0677">Repeat</keyword>
<feature type="region of interest" description="Disordered" evidence="6">
    <location>
        <begin position="291"/>
        <end position="312"/>
    </location>
</feature>
<dbReference type="InterPro" id="IPR007110">
    <property type="entry name" value="Ig-like_dom"/>
</dbReference>
<comment type="subcellular location">
    <subcellularLocation>
        <location evidence="1">Cytoplasm</location>
    </subcellularLocation>
</comment>
<dbReference type="SMART" id="SM00408">
    <property type="entry name" value="IGc2"/>
    <property type="match status" value="1"/>
</dbReference>
<dbReference type="Proteomes" id="UP000518266">
    <property type="component" value="Unassembled WGS sequence"/>
</dbReference>
<evidence type="ECO:0000259" key="7">
    <source>
        <dbReference type="PROSITE" id="PS50835"/>
    </source>
</evidence>
<evidence type="ECO:0000256" key="3">
    <source>
        <dbReference type="ARBA" id="ARBA00022490"/>
    </source>
</evidence>
<feature type="region of interest" description="Disordered" evidence="6">
    <location>
        <begin position="194"/>
        <end position="223"/>
    </location>
</feature>
<keyword evidence="9" id="KW-1185">Reference proteome</keyword>
<dbReference type="InterPro" id="IPR013098">
    <property type="entry name" value="Ig_I-set"/>
</dbReference>
<dbReference type="InterPro" id="IPR013783">
    <property type="entry name" value="Ig-like_fold"/>
</dbReference>
<dbReference type="GO" id="GO:0004672">
    <property type="term" value="F:protein kinase activity"/>
    <property type="evidence" value="ECO:0007669"/>
    <property type="project" value="TreeGrafter"/>
</dbReference>
<keyword evidence="5" id="KW-0393">Immunoglobulin domain</keyword>
<keyword evidence="3" id="KW-0963">Cytoplasm</keyword>
<accession>A0A7J5XCA5</accession>
<dbReference type="OrthoDB" id="6612025at2759"/>
<dbReference type="AlphaFoldDB" id="A0A7J5XCA5"/>
<dbReference type="PANTHER" id="PTHR47633">
    <property type="entry name" value="IMMUNOGLOBULIN"/>
    <property type="match status" value="1"/>
</dbReference>
<comment type="caution">
    <text evidence="8">The sequence shown here is derived from an EMBL/GenBank/DDBJ whole genome shotgun (WGS) entry which is preliminary data.</text>
</comment>
<sequence>MTVSSEIIFDLTPSDDIQVAFTKSCQILLAITNSKRRSTRVCVISGIRTGTVVKQTNWDCFIREHNKSTIGPNETGAPRKLMPGSEGIHKLIEEVDNSRAARGQMGREHDPKHRPDAARLQRHTLLSASLSSRKHKPGPPGAAERTHTALRMQDGSWNPPEASSEGGGPHLDPELEGEEIHRSLDLALEAFGGTFEDPESSKTAENPQTKASSPSEGEGAASEAPPLIKHASIEVEKPTPCLKPLPPVYKQDKPRLLHEGLELNDRAASTSEFCSRAATFIEELSSIFRGSAHQEDDASSPDSGQEVAEGSPIRLECRVTGTPPPLVRWFCEGRELHSSPDIQILSDEDLQTLVINEAFEDDTGRYTCVASNSTGADNTSAEVYIEGASSTDSEGEGGASKTPQETCLKRREREREREEREREREREEREREREIEREREREREEKRERERERYYTVGGAAGGSPGDQSETWREREEGGNTAGGAAGGAAGGTRGRPGERGGGVIQQEEQEGPQGDLGT</sequence>
<evidence type="ECO:0000256" key="5">
    <source>
        <dbReference type="ARBA" id="ARBA00023319"/>
    </source>
</evidence>
<dbReference type="SUPFAM" id="SSF48726">
    <property type="entry name" value="Immunoglobulin"/>
    <property type="match status" value="1"/>
</dbReference>
<dbReference type="Pfam" id="PF07679">
    <property type="entry name" value="I-set"/>
    <property type="match status" value="1"/>
</dbReference>
<evidence type="ECO:0000313" key="9">
    <source>
        <dbReference type="Proteomes" id="UP000518266"/>
    </source>
</evidence>
<dbReference type="FunFam" id="2.60.40.10:FF:000147">
    <property type="entry name" value="Myosin light chain kinase"/>
    <property type="match status" value="1"/>
</dbReference>
<feature type="domain" description="Ig-like" evidence="7">
    <location>
        <begin position="295"/>
        <end position="384"/>
    </location>
</feature>
<feature type="compositionally biased region" description="Basic and acidic residues" evidence="6">
    <location>
        <begin position="407"/>
        <end position="454"/>
    </location>
</feature>
<dbReference type="PANTHER" id="PTHR47633:SF4">
    <property type="entry name" value="MYOPALLADIN ISOFORM X1"/>
    <property type="match status" value="1"/>
</dbReference>
<feature type="region of interest" description="Disordered" evidence="6">
    <location>
        <begin position="153"/>
        <end position="175"/>
    </location>
</feature>
<dbReference type="EMBL" id="JAAKFY010000025">
    <property type="protein sequence ID" value="KAF3834571.1"/>
    <property type="molecule type" value="Genomic_DNA"/>
</dbReference>
<reference evidence="8 9" key="1">
    <citation type="submission" date="2020-03" db="EMBL/GenBank/DDBJ databases">
        <title>Dissostichus mawsoni Genome sequencing and assembly.</title>
        <authorList>
            <person name="Park H."/>
        </authorList>
    </citation>
    <scope>NUCLEOTIDE SEQUENCE [LARGE SCALE GENOMIC DNA]</scope>
    <source>
        <strain evidence="8">DM0001</strain>
        <tissue evidence="8">Muscle</tissue>
    </source>
</reference>
<feature type="compositionally biased region" description="Gly residues" evidence="6">
    <location>
        <begin position="480"/>
        <end position="504"/>
    </location>
</feature>
<dbReference type="Gene3D" id="2.60.40.10">
    <property type="entry name" value="Immunoglobulins"/>
    <property type="match status" value="1"/>
</dbReference>
<feature type="compositionally biased region" description="Low complexity" evidence="6">
    <location>
        <begin position="211"/>
        <end position="223"/>
    </location>
</feature>
<evidence type="ECO:0000256" key="6">
    <source>
        <dbReference type="SAM" id="MobiDB-lite"/>
    </source>
</evidence>
<dbReference type="GO" id="GO:0005737">
    <property type="term" value="C:cytoplasm"/>
    <property type="evidence" value="ECO:0007669"/>
    <property type="project" value="UniProtKB-SubCell"/>
</dbReference>
<comment type="similarity">
    <text evidence="2">Belongs to the protein kinase superfamily. CAMK Ser/Thr protein kinase family.</text>
</comment>
<evidence type="ECO:0000313" key="8">
    <source>
        <dbReference type="EMBL" id="KAF3834571.1"/>
    </source>
</evidence>
<dbReference type="InterPro" id="IPR003598">
    <property type="entry name" value="Ig_sub2"/>
</dbReference>
<name>A0A7J5XCA5_DISMA</name>
<proteinExistence type="inferred from homology"/>
<feature type="region of interest" description="Disordered" evidence="6">
    <location>
        <begin position="387"/>
        <end position="519"/>
    </location>
</feature>
<feature type="region of interest" description="Disordered" evidence="6">
    <location>
        <begin position="97"/>
        <end position="119"/>
    </location>
</feature>
<organism evidence="8 9">
    <name type="scientific">Dissostichus mawsoni</name>
    <name type="common">Antarctic cod</name>
    <dbReference type="NCBI Taxonomy" id="36200"/>
    <lineage>
        <taxon>Eukaryota</taxon>
        <taxon>Metazoa</taxon>
        <taxon>Chordata</taxon>
        <taxon>Craniata</taxon>
        <taxon>Vertebrata</taxon>
        <taxon>Euteleostomi</taxon>
        <taxon>Actinopterygii</taxon>
        <taxon>Neopterygii</taxon>
        <taxon>Teleostei</taxon>
        <taxon>Neoteleostei</taxon>
        <taxon>Acanthomorphata</taxon>
        <taxon>Eupercaria</taxon>
        <taxon>Perciformes</taxon>
        <taxon>Notothenioidei</taxon>
        <taxon>Nototheniidae</taxon>
        <taxon>Dissostichus</taxon>
    </lineage>
</organism>
<evidence type="ECO:0000256" key="2">
    <source>
        <dbReference type="ARBA" id="ARBA00006692"/>
    </source>
</evidence>
<evidence type="ECO:0000256" key="1">
    <source>
        <dbReference type="ARBA" id="ARBA00004496"/>
    </source>
</evidence>
<evidence type="ECO:0000256" key="4">
    <source>
        <dbReference type="ARBA" id="ARBA00022737"/>
    </source>
</evidence>
<dbReference type="InterPro" id="IPR003599">
    <property type="entry name" value="Ig_sub"/>
</dbReference>
<dbReference type="SMART" id="SM00409">
    <property type="entry name" value="IG"/>
    <property type="match status" value="1"/>
</dbReference>
<dbReference type="PROSITE" id="PS50835">
    <property type="entry name" value="IG_LIKE"/>
    <property type="match status" value="1"/>
</dbReference>
<gene>
    <name evidence="8" type="ORF">F7725_027129</name>
</gene>
<protein>
    <recommendedName>
        <fullName evidence="7">Ig-like domain-containing protein</fullName>
    </recommendedName>
</protein>